<gene>
    <name evidence="1" type="ORF">PA7_26850</name>
</gene>
<proteinExistence type="predicted"/>
<comment type="caution">
    <text evidence="1">The sequence shown here is derived from an EMBL/GenBank/DDBJ whole genome shotgun (WGS) entry which is preliminary data.</text>
</comment>
<organism evidence="1 2">
    <name type="scientific">Pseudonocardia asaccharolytica DSM 44247 = NBRC 16224</name>
    <dbReference type="NCBI Taxonomy" id="1123024"/>
    <lineage>
        <taxon>Bacteria</taxon>
        <taxon>Bacillati</taxon>
        <taxon>Actinomycetota</taxon>
        <taxon>Actinomycetes</taxon>
        <taxon>Pseudonocardiales</taxon>
        <taxon>Pseudonocardiaceae</taxon>
        <taxon>Pseudonocardia</taxon>
    </lineage>
</organism>
<name>A0A511D7C6_9PSEU</name>
<evidence type="ECO:0000313" key="2">
    <source>
        <dbReference type="Proteomes" id="UP000321328"/>
    </source>
</evidence>
<keyword evidence="2" id="KW-1185">Reference proteome</keyword>
<dbReference type="Proteomes" id="UP000321328">
    <property type="component" value="Unassembled WGS sequence"/>
</dbReference>
<dbReference type="EMBL" id="BJVI01000026">
    <property type="protein sequence ID" value="GEL18848.1"/>
    <property type="molecule type" value="Genomic_DNA"/>
</dbReference>
<dbReference type="AlphaFoldDB" id="A0A511D7C6"/>
<reference evidence="1 2" key="1">
    <citation type="submission" date="2019-07" db="EMBL/GenBank/DDBJ databases">
        <title>Whole genome shotgun sequence of Pseudonocardia asaccharolytica NBRC 16224.</title>
        <authorList>
            <person name="Hosoyama A."/>
            <person name="Uohara A."/>
            <person name="Ohji S."/>
            <person name="Ichikawa N."/>
        </authorList>
    </citation>
    <scope>NUCLEOTIDE SEQUENCE [LARGE SCALE GENOMIC DNA]</scope>
    <source>
        <strain evidence="1 2">NBRC 16224</strain>
    </source>
</reference>
<accession>A0A511D7C6</accession>
<sequence>MEMSEDEPGGTPDELARRLRETADRLTRGWTDALRVGPPALPGLPAALSARQLQIVMDDIAARRAQVQALRTQLEAFDQQLGSLETNLRPLLEWAHTWADLEKAVTSFWRPPHSGQGSGADG</sequence>
<dbReference type="STRING" id="1123024.GCA_000423625_01717"/>
<evidence type="ECO:0000313" key="1">
    <source>
        <dbReference type="EMBL" id="GEL18848.1"/>
    </source>
</evidence>
<protein>
    <submittedName>
        <fullName evidence="1">Uncharacterized protein</fullName>
    </submittedName>
</protein>